<evidence type="ECO:0000313" key="1">
    <source>
        <dbReference type="EMBL" id="TDQ60986.1"/>
    </source>
</evidence>
<organism evidence="1 2">
    <name type="scientific">Actinomycetospora succinea</name>
    <dbReference type="NCBI Taxonomy" id="663603"/>
    <lineage>
        <taxon>Bacteria</taxon>
        <taxon>Bacillati</taxon>
        <taxon>Actinomycetota</taxon>
        <taxon>Actinomycetes</taxon>
        <taxon>Pseudonocardiales</taxon>
        <taxon>Pseudonocardiaceae</taxon>
        <taxon>Actinomycetospora</taxon>
    </lineage>
</organism>
<dbReference type="EMBL" id="SNYO01000003">
    <property type="protein sequence ID" value="TDQ60986.1"/>
    <property type="molecule type" value="Genomic_DNA"/>
</dbReference>
<dbReference type="Proteomes" id="UP000295705">
    <property type="component" value="Unassembled WGS sequence"/>
</dbReference>
<protein>
    <submittedName>
        <fullName evidence="1">Uncharacterized protein</fullName>
    </submittedName>
</protein>
<reference evidence="1 2" key="1">
    <citation type="submission" date="2019-03" db="EMBL/GenBank/DDBJ databases">
        <title>Genomic Encyclopedia of Type Strains, Phase IV (KMG-IV): sequencing the most valuable type-strain genomes for metagenomic binning, comparative biology and taxonomic classification.</title>
        <authorList>
            <person name="Goeker M."/>
        </authorList>
    </citation>
    <scope>NUCLEOTIDE SEQUENCE [LARGE SCALE GENOMIC DNA]</scope>
    <source>
        <strain evidence="1 2">DSM 45775</strain>
    </source>
</reference>
<sequence length="182" mass="19830">MSAIETSRREQAAWSTREHVRRVAVAAFGTVEQREPVQGIHGLSRPVLDDPLAGVKAGRLVADVAAGALRDWALRARGAGHTWDAVGEALGLPAEPDLTTRDQAAWEWLIEHRPPPPAPGTQPASAVWTCTTCRGRVRDSGPFASHPDDREVGHVPDCARRSTALEAWRRETDEHTEGDEDV</sequence>
<dbReference type="OrthoDB" id="4556077at2"/>
<dbReference type="RefSeq" id="WP_133826792.1">
    <property type="nucleotide sequence ID" value="NZ_BAABHR010000011.1"/>
</dbReference>
<accession>A0A4R6VI23</accession>
<gene>
    <name evidence="1" type="ORF">EV188_103490</name>
</gene>
<name>A0A4R6VI23_9PSEU</name>
<comment type="caution">
    <text evidence="1">The sequence shown here is derived from an EMBL/GenBank/DDBJ whole genome shotgun (WGS) entry which is preliminary data.</text>
</comment>
<proteinExistence type="predicted"/>
<keyword evidence="2" id="KW-1185">Reference proteome</keyword>
<evidence type="ECO:0000313" key="2">
    <source>
        <dbReference type="Proteomes" id="UP000295705"/>
    </source>
</evidence>
<dbReference type="AlphaFoldDB" id="A0A4R6VI23"/>